<dbReference type="OrthoDB" id="9802802at2"/>
<accession>A0A1G5ZV55</accession>
<dbReference type="InterPro" id="IPR050109">
    <property type="entry name" value="HTH-type_TetR-like_transc_reg"/>
</dbReference>
<gene>
    <name evidence="7" type="ORF">SAMN02927914_06302</name>
</gene>
<dbReference type="Proteomes" id="UP000198588">
    <property type="component" value="Unassembled WGS sequence"/>
</dbReference>
<protein>
    <submittedName>
        <fullName evidence="7">Transcriptional regulator, TetR family</fullName>
    </submittedName>
</protein>
<organism evidence="7 8">
    <name type="scientific">Mesorhizobium qingshengii</name>
    <dbReference type="NCBI Taxonomy" id="1165689"/>
    <lineage>
        <taxon>Bacteria</taxon>
        <taxon>Pseudomonadati</taxon>
        <taxon>Pseudomonadota</taxon>
        <taxon>Alphaproteobacteria</taxon>
        <taxon>Hyphomicrobiales</taxon>
        <taxon>Phyllobacteriaceae</taxon>
        <taxon>Mesorhizobium</taxon>
    </lineage>
</organism>
<evidence type="ECO:0000256" key="3">
    <source>
        <dbReference type="ARBA" id="ARBA00023125"/>
    </source>
</evidence>
<feature type="domain" description="HTH tetR-type" evidence="6">
    <location>
        <begin position="10"/>
        <end position="70"/>
    </location>
</feature>
<dbReference type="GO" id="GO:0000976">
    <property type="term" value="F:transcription cis-regulatory region binding"/>
    <property type="evidence" value="ECO:0007669"/>
    <property type="project" value="TreeGrafter"/>
</dbReference>
<dbReference type="Pfam" id="PF00440">
    <property type="entry name" value="TetR_N"/>
    <property type="match status" value="1"/>
</dbReference>
<dbReference type="PRINTS" id="PR00455">
    <property type="entry name" value="HTHTETR"/>
</dbReference>
<dbReference type="InterPro" id="IPR036271">
    <property type="entry name" value="Tet_transcr_reg_TetR-rel_C_sf"/>
</dbReference>
<dbReference type="GO" id="GO:0003700">
    <property type="term" value="F:DNA-binding transcription factor activity"/>
    <property type="evidence" value="ECO:0007669"/>
    <property type="project" value="TreeGrafter"/>
</dbReference>
<evidence type="ECO:0000256" key="2">
    <source>
        <dbReference type="ARBA" id="ARBA00023015"/>
    </source>
</evidence>
<dbReference type="EMBL" id="FMXM01000034">
    <property type="protein sequence ID" value="SDA98678.1"/>
    <property type="molecule type" value="Genomic_DNA"/>
</dbReference>
<sequence length="206" mass="22896">MHISKTSIEQIRRRELIDAAYLTFLEHGLKGMTMARIGERAGMSHGIVNYYFTSKDALVSAVVRKATFLISQDTARRLRQAKSPRGRVSAIIASNFASDLFTRDTARAWVSYYAAIGQHPEFERLQNAVDRRLESNLRHALRQLTSDRRAAEIAEGVALYIDGLWLRRGRTIDGASNSTAIAKLEAFVDDQLASGRRKGTVAGLSG</sequence>
<dbReference type="InterPro" id="IPR009057">
    <property type="entry name" value="Homeodomain-like_sf"/>
</dbReference>
<dbReference type="SUPFAM" id="SSF46689">
    <property type="entry name" value="Homeodomain-like"/>
    <property type="match status" value="1"/>
</dbReference>
<dbReference type="SUPFAM" id="SSF48498">
    <property type="entry name" value="Tetracyclin repressor-like, C-terminal domain"/>
    <property type="match status" value="1"/>
</dbReference>
<dbReference type="RefSeq" id="WP_091586202.1">
    <property type="nucleotide sequence ID" value="NZ_FMXM01000034.1"/>
</dbReference>
<dbReference type="AlphaFoldDB" id="A0A1G5ZV55"/>
<dbReference type="Pfam" id="PF13977">
    <property type="entry name" value="TetR_C_6"/>
    <property type="match status" value="1"/>
</dbReference>
<name>A0A1G5ZV55_9HYPH</name>
<dbReference type="STRING" id="1165689.SAMN02927914_06302"/>
<evidence type="ECO:0000313" key="8">
    <source>
        <dbReference type="Proteomes" id="UP000198588"/>
    </source>
</evidence>
<keyword evidence="4" id="KW-0804">Transcription</keyword>
<evidence type="ECO:0000256" key="4">
    <source>
        <dbReference type="ARBA" id="ARBA00023163"/>
    </source>
</evidence>
<evidence type="ECO:0000259" key="6">
    <source>
        <dbReference type="PROSITE" id="PS50977"/>
    </source>
</evidence>
<keyword evidence="1" id="KW-0678">Repressor</keyword>
<dbReference type="InterPro" id="IPR001647">
    <property type="entry name" value="HTH_TetR"/>
</dbReference>
<dbReference type="InterPro" id="IPR039538">
    <property type="entry name" value="BetI_C"/>
</dbReference>
<feature type="DNA-binding region" description="H-T-H motif" evidence="5">
    <location>
        <begin position="33"/>
        <end position="52"/>
    </location>
</feature>
<evidence type="ECO:0000256" key="1">
    <source>
        <dbReference type="ARBA" id="ARBA00022491"/>
    </source>
</evidence>
<keyword evidence="3 5" id="KW-0238">DNA-binding</keyword>
<keyword evidence="2" id="KW-0805">Transcription regulation</keyword>
<dbReference type="PANTHER" id="PTHR30055">
    <property type="entry name" value="HTH-TYPE TRANSCRIPTIONAL REGULATOR RUTR"/>
    <property type="match status" value="1"/>
</dbReference>
<dbReference type="PROSITE" id="PS50977">
    <property type="entry name" value="HTH_TETR_2"/>
    <property type="match status" value="1"/>
</dbReference>
<dbReference type="NCBIfam" id="NF001978">
    <property type="entry name" value="PRK00767.1"/>
    <property type="match status" value="1"/>
</dbReference>
<dbReference type="PANTHER" id="PTHR30055:SF234">
    <property type="entry name" value="HTH-TYPE TRANSCRIPTIONAL REGULATOR BETI"/>
    <property type="match status" value="1"/>
</dbReference>
<dbReference type="Gene3D" id="1.10.357.10">
    <property type="entry name" value="Tetracycline Repressor, domain 2"/>
    <property type="match status" value="1"/>
</dbReference>
<reference evidence="7 8" key="1">
    <citation type="submission" date="2016-10" db="EMBL/GenBank/DDBJ databases">
        <authorList>
            <person name="de Groot N.N."/>
        </authorList>
    </citation>
    <scope>NUCLEOTIDE SEQUENCE [LARGE SCALE GENOMIC DNA]</scope>
    <source>
        <strain evidence="7 8">CGMCC 1.12097</strain>
    </source>
</reference>
<proteinExistence type="predicted"/>
<evidence type="ECO:0000313" key="7">
    <source>
        <dbReference type="EMBL" id="SDA98678.1"/>
    </source>
</evidence>
<evidence type="ECO:0000256" key="5">
    <source>
        <dbReference type="PROSITE-ProRule" id="PRU00335"/>
    </source>
</evidence>